<reference evidence="7" key="2">
    <citation type="submission" date="2023-02" db="EMBL/GenBank/DDBJ databases">
        <authorList>
            <person name="Swenson N.G."/>
            <person name="Wegrzyn J.L."/>
            <person name="Mcevoy S.L."/>
        </authorList>
    </citation>
    <scope>NUCLEOTIDE SEQUENCE</scope>
    <source>
        <strain evidence="7">91603</strain>
        <tissue evidence="7">Leaf</tissue>
    </source>
</reference>
<sequence>MAAHKIGRGYKRTNDVSLEEVDVPKIIQPQNPHFIAKLKAGSTKNLLLVPTTVLKLYQLKLQNLIFFRNKCGMHWPEDVINRKNNQIYIRGWNDFCRANHVSMDDSCICEFPQGSNQEVNVIEVHIVCNTGEGASRKQRALNKNS</sequence>
<keyword evidence="8" id="KW-1185">Reference proteome</keyword>
<evidence type="ECO:0000256" key="1">
    <source>
        <dbReference type="ARBA" id="ARBA00004123"/>
    </source>
</evidence>
<keyword evidence="3" id="KW-0238">DNA-binding</keyword>
<protein>
    <recommendedName>
        <fullName evidence="6">TF-B3 domain-containing protein</fullName>
    </recommendedName>
</protein>
<dbReference type="GO" id="GO:0005634">
    <property type="term" value="C:nucleus"/>
    <property type="evidence" value="ECO:0007669"/>
    <property type="project" value="UniProtKB-SubCell"/>
</dbReference>
<dbReference type="InterPro" id="IPR003340">
    <property type="entry name" value="B3_DNA-bd"/>
</dbReference>
<dbReference type="SUPFAM" id="SSF101936">
    <property type="entry name" value="DNA-binding pseudobarrel domain"/>
    <property type="match status" value="1"/>
</dbReference>
<proteinExistence type="predicted"/>
<name>A0AAD5J7A8_ACENE</name>
<evidence type="ECO:0000313" key="8">
    <source>
        <dbReference type="Proteomes" id="UP001064489"/>
    </source>
</evidence>
<evidence type="ECO:0000313" key="7">
    <source>
        <dbReference type="EMBL" id="KAI9186716.1"/>
    </source>
</evidence>
<dbReference type="PROSITE" id="PS50863">
    <property type="entry name" value="B3"/>
    <property type="match status" value="1"/>
</dbReference>
<keyword evidence="5" id="KW-0539">Nucleus</keyword>
<dbReference type="EMBL" id="JAJSOW010000100">
    <property type="protein sequence ID" value="KAI9186716.1"/>
    <property type="molecule type" value="Genomic_DNA"/>
</dbReference>
<evidence type="ECO:0000256" key="2">
    <source>
        <dbReference type="ARBA" id="ARBA00023015"/>
    </source>
</evidence>
<keyword evidence="4" id="KW-0804">Transcription</keyword>
<accession>A0AAD5J7A8</accession>
<comment type="caution">
    <text evidence="7">The sequence shown here is derived from an EMBL/GenBank/DDBJ whole genome shotgun (WGS) entry which is preliminary data.</text>
</comment>
<keyword evidence="2" id="KW-0805">Transcription regulation</keyword>
<evidence type="ECO:0000256" key="5">
    <source>
        <dbReference type="ARBA" id="ARBA00023242"/>
    </source>
</evidence>
<dbReference type="InterPro" id="IPR015300">
    <property type="entry name" value="DNA-bd_pseudobarrel_sf"/>
</dbReference>
<evidence type="ECO:0000259" key="6">
    <source>
        <dbReference type="PROSITE" id="PS50863"/>
    </source>
</evidence>
<evidence type="ECO:0000256" key="3">
    <source>
        <dbReference type="ARBA" id="ARBA00023125"/>
    </source>
</evidence>
<reference evidence="7" key="1">
    <citation type="journal article" date="2022" name="Plant J.">
        <title>Strategies of tolerance reflected in two North American maple genomes.</title>
        <authorList>
            <person name="McEvoy S.L."/>
            <person name="Sezen U.U."/>
            <person name="Trouern-Trend A."/>
            <person name="McMahon S.M."/>
            <person name="Schaberg P.G."/>
            <person name="Yang J."/>
            <person name="Wegrzyn J.L."/>
            <person name="Swenson N.G."/>
        </authorList>
    </citation>
    <scope>NUCLEOTIDE SEQUENCE</scope>
    <source>
        <strain evidence="7">91603</strain>
    </source>
</reference>
<evidence type="ECO:0000256" key="4">
    <source>
        <dbReference type="ARBA" id="ARBA00023163"/>
    </source>
</evidence>
<gene>
    <name evidence="7" type="ORF">LWI28_020121</name>
</gene>
<dbReference type="Gene3D" id="2.40.330.10">
    <property type="entry name" value="DNA-binding pseudobarrel domain"/>
    <property type="match status" value="1"/>
</dbReference>
<feature type="domain" description="TF-B3" evidence="6">
    <location>
        <begin position="32"/>
        <end position="130"/>
    </location>
</feature>
<organism evidence="7 8">
    <name type="scientific">Acer negundo</name>
    <name type="common">Box elder</name>
    <dbReference type="NCBI Taxonomy" id="4023"/>
    <lineage>
        <taxon>Eukaryota</taxon>
        <taxon>Viridiplantae</taxon>
        <taxon>Streptophyta</taxon>
        <taxon>Embryophyta</taxon>
        <taxon>Tracheophyta</taxon>
        <taxon>Spermatophyta</taxon>
        <taxon>Magnoliopsida</taxon>
        <taxon>eudicotyledons</taxon>
        <taxon>Gunneridae</taxon>
        <taxon>Pentapetalae</taxon>
        <taxon>rosids</taxon>
        <taxon>malvids</taxon>
        <taxon>Sapindales</taxon>
        <taxon>Sapindaceae</taxon>
        <taxon>Hippocastanoideae</taxon>
        <taxon>Acereae</taxon>
        <taxon>Acer</taxon>
    </lineage>
</organism>
<dbReference type="Pfam" id="PF02362">
    <property type="entry name" value="B3"/>
    <property type="match status" value="1"/>
</dbReference>
<dbReference type="SMART" id="SM01019">
    <property type="entry name" value="B3"/>
    <property type="match status" value="1"/>
</dbReference>
<comment type="subcellular location">
    <subcellularLocation>
        <location evidence="1">Nucleus</location>
    </subcellularLocation>
</comment>
<dbReference type="GO" id="GO:0003677">
    <property type="term" value="F:DNA binding"/>
    <property type="evidence" value="ECO:0007669"/>
    <property type="project" value="UniProtKB-KW"/>
</dbReference>
<dbReference type="AlphaFoldDB" id="A0AAD5J7A8"/>
<dbReference type="Proteomes" id="UP001064489">
    <property type="component" value="Chromosome 3"/>
</dbReference>